<dbReference type="EMBL" id="QFXE01000005">
    <property type="protein sequence ID" value="RDH87566.1"/>
    <property type="molecule type" value="Genomic_DNA"/>
</dbReference>
<dbReference type="CDD" id="cd00657">
    <property type="entry name" value="Ferritin_like"/>
    <property type="match status" value="1"/>
</dbReference>
<evidence type="ECO:0000313" key="2">
    <source>
        <dbReference type="Proteomes" id="UP000254771"/>
    </source>
</evidence>
<proteinExistence type="predicted"/>
<dbReference type="InterPro" id="IPR009078">
    <property type="entry name" value="Ferritin-like_SF"/>
</dbReference>
<gene>
    <name evidence="1" type="ORF">DIZ78_03080</name>
</gene>
<dbReference type="InterPro" id="IPR011197">
    <property type="entry name" value="UCP012318"/>
</dbReference>
<dbReference type="PIRSF" id="PIRSF012318">
    <property type="entry name" value="UCP012318"/>
    <property type="match status" value="1"/>
</dbReference>
<evidence type="ECO:0000313" key="1">
    <source>
        <dbReference type="EMBL" id="RDH87566.1"/>
    </source>
</evidence>
<protein>
    <submittedName>
        <fullName evidence="1">DUF455 domain-containing protein</fullName>
    </submittedName>
</protein>
<reference evidence="1 2" key="1">
    <citation type="journal article" date="2018" name="ISME J.">
        <title>Endosymbiont genomes yield clues of tubeworm success.</title>
        <authorList>
            <person name="Li Y."/>
            <person name="Liles M.R."/>
            <person name="Halanych K.M."/>
        </authorList>
    </citation>
    <scope>NUCLEOTIDE SEQUENCE [LARGE SCALE GENOMIC DNA]</scope>
    <source>
        <strain evidence="1">A1462</strain>
    </source>
</reference>
<dbReference type="AlphaFoldDB" id="A0A370DR71"/>
<keyword evidence="2" id="KW-1185">Reference proteome</keyword>
<dbReference type="PANTHER" id="PTHR42782">
    <property type="entry name" value="SI:CH73-314G15.3"/>
    <property type="match status" value="1"/>
</dbReference>
<dbReference type="InterPro" id="IPR007402">
    <property type="entry name" value="DUF455"/>
</dbReference>
<dbReference type="SUPFAM" id="SSF47240">
    <property type="entry name" value="Ferritin-like"/>
    <property type="match status" value="1"/>
</dbReference>
<dbReference type="Proteomes" id="UP000254771">
    <property type="component" value="Unassembled WGS sequence"/>
</dbReference>
<comment type="caution">
    <text evidence="1">The sequence shown here is derived from an EMBL/GenBank/DDBJ whole genome shotgun (WGS) entry which is preliminary data.</text>
</comment>
<organism evidence="1 2">
    <name type="scientific">endosymbiont of Escarpia spicata</name>
    <dbReference type="NCBI Taxonomy" id="2200908"/>
    <lineage>
        <taxon>Bacteria</taxon>
        <taxon>Pseudomonadati</taxon>
        <taxon>Pseudomonadota</taxon>
        <taxon>Gammaproteobacteria</taxon>
        <taxon>sulfur-oxidizing symbionts</taxon>
    </lineage>
</organism>
<sequence length="271" mass="30766">MKNETSLYRAARRCLLENEVEAKLNLTDQLAQAWRLGELGLSDWSPADDVIEAGHPPLPELVHPSKLPRRGLGTEQGRVALIHAIAHIEFNAINLAWDAVQRFPDMPEKFYSDWIQVAVEEVRHFRLLRERLRDAGADYGDFPAHNGLWEMAVRTADDPLVRMALVPRMLEARGLDVTPGIMARFRKAGDQETVAVLQVILDEEVGHVQFGSNWFAWLCEQRGVDPETTYFDLLDNVLNGEIRCPLHRQARLDAGFSESELERLEALCAKH</sequence>
<name>A0A370DR71_9GAMM</name>
<dbReference type="Pfam" id="PF04305">
    <property type="entry name" value="DUF455"/>
    <property type="match status" value="1"/>
</dbReference>
<dbReference type="PANTHER" id="PTHR42782:SF4">
    <property type="entry name" value="DUF455 DOMAIN-CONTAINING PROTEIN"/>
    <property type="match status" value="1"/>
</dbReference>
<accession>A0A370DR71</accession>